<evidence type="ECO:0000313" key="1">
    <source>
        <dbReference type="EMBL" id="PKC12656.1"/>
    </source>
</evidence>
<proteinExistence type="predicted"/>
<sequence>MSIDSSDKKDFGLGKPVHFHSATEVTKNVYFCPALDNSNEDNFDTSNGNSIDLTELDEPKIEVSSIDSILADVHHYVGKLTGDKGIIPSDYLFSFKPEKSTGVGTQLVDLQDYKISLWLQEIVR</sequence>
<protein>
    <submittedName>
        <fullName evidence="1">Uncharacterized protein</fullName>
    </submittedName>
</protein>
<comment type="caution">
    <text evidence="1">The sequence shown here is derived from an EMBL/GenBank/DDBJ whole genome shotgun (WGS) entry which is preliminary data.</text>
</comment>
<dbReference type="AlphaFoldDB" id="A0A2N0Q0T9"/>
<organism evidence="1 2">
    <name type="scientific">Rhizophagus irregularis</name>
    <dbReference type="NCBI Taxonomy" id="588596"/>
    <lineage>
        <taxon>Eukaryota</taxon>
        <taxon>Fungi</taxon>
        <taxon>Fungi incertae sedis</taxon>
        <taxon>Mucoromycota</taxon>
        <taxon>Glomeromycotina</taxon>
        <taxon>Glomeromycetes</taxon>
        <taxon>Glomerales</taxon>
        <taxon>Glomeraceae</taxon>
        <taxon>Rhizophagus</taxon>
    </lineage>
</organism>
<reference evidence="1 2" key="1">
    <citation type="submission" date="2016-04" db="EMBL/GenBank/DDBJ databases">
        <title>Genome analyses suggest a sexual origin of heterokaryosis in a supposedly ancient asexual fungus.</title>
        <authorList>
            <person name="Ropars J."/>
            <person name="Sedzielewska K."/>
            <person name="Noel J."/>
            <person name="Charron P."/>
            <person name="Farinelli L."/>
            <person name="Marton T."/>
            <person name="Kruger M."/>
            <person name="Pelin A."/>
            <person name="Brachmann A."/>
            <person name="Corradi N."/>
        </authorList>
    </citation>
    <scope>NUCLEOTIDE SEQUENCE [LARGE SCALE GENOMIC DNA]</scope>
    <source>
        <strain evidence="1 2">A5</strain>
    </source>
</reference>
<dbReference type="Proteomes" id="UP000232722">
    <property type="component" value="Unassembled WGS sequence"/>
</dbReference>
<evidence type="ECO:0000313" key="2">
    <source>
        <dbReference type="Proteomes" id="UP000232722"/>
    </source>
</evidence>
<accession>A0A2N0Q0T9</accession>
<dbReference type="EMBL" id="LLXJ01000235">
    <property type="protein sequence ID" value="PKC12656.1"/>
    <property type="molecule type" value="Genomic_DNA"/>
</dbReference>
<dbReference type="VEuPathDB" id="FungiDB:RhiirFUN_009719"/>
<dbReference type="VEuPathDB" id="FungiDB:FUN_007024"/>
<reference evidence="1 2" key="2">
    <citation type="submission" date="2017-09" db="EMBL/GenBank/DDBJ databases">
        <title>Extensive intraspecific genome diversity in a model arbuscular mycorrhizal fungus.</title>
        <authorList>
            <person name="Chen E.C."/>
            <person name="Morin E."/>
            <person name="Beaudet D."/>
            <person name="Noel J."/>
            <person name="Ndikumana S."/>
            <person name="Charron P."/>
            <person name="St-Onge C."/>
            <person name="Giorgi J."/>
            <person name="Grigoriev I.V."/>
            <person name="Roux C."/>
            <person name="Martin F.M."/>
            <person name="Corradi N."/>
        </authorList>
    </citation>
    <scope>NUCLEOTIDE SEQUENCE [LARGE SCALE GENOMIC DNA]</scope>
    <source>
        <strain evidence="1 2">A5</strain>
    </source>
</reference>
<gene>
    <name evidence="1" type="ORF">RhiirA5_496768</name>
</gene>
<name>A0A2N0Q0T9_9GLOM</name>